<reference evidence="7" key="1">
    <citation type="journal article" date="2014" name="Int. J. Syst. Evol. Microbiol.">
        <title>Complete genome sequence of Corynebacterium casei LMG S-19264T (=DSM 44701T), isolated from a smear-ripened cheese.</title>
        <authorList>
            <consortium name="US DOE Joint Genome Institute (JGI-PGF)"/>
            <person name="Walter F."/>
            <person name="Albersmeier A."/>
            <person name="Kalinowski J."/>
            <person name="Ruckert C."/>
        </authorList>
    </citation>
    <scope>NUCLEOTIDE SEQUENCE</scope>
    <source>
        <strain evidence="7">CGMCC 1.15290</strain>
    </source>
</reference>
<keyword evidence="2 4" id="KW-0413">Isomerase</keyword>
<dbReference type="Gene3D" id="3.30.70.580">
    <property type="entry name" value="Pseudouridine synthase I, catalytic domain, N-terminal subdomain"/>
    <property type="match status" value="1"/>
</dbReference>
<dbReference type="InterPro" id="IPR000748">
    <property type="entry name" value="PsdUridine_synth_RsuA/RluB/E/F"/>
</dbReference>
<evidence type="ECO:0000256" key="2">
    <source>
        <dbReference type="ARBA" id="ARBA00023235"/>
    </source>
</evidence>
<dbReference type="InterPro" id="IPR018496">
    <property type="entry name" value="PsdUridine_synth_RsuA/RluB_CS"/>
</dbReference>
<feature type="region of interest" description="Disordered" evidence="5">
    <location>
        <begin position="1"/>
        <end position="265"/>
    </location>
</feature>
<proteinExistence type="inferred from homology"/>
<dbReference type="Proteomes" id="UP000627292">
    <property type="component" value="Unassembled WGS sequence"/>
</dbReference>
<dbReference type="SUPFAM" id="SSF55174">
    <property type="entry name" value="Alpha-L RNA-binding motif"/>
    <property type="match status" value="1"/>
</dbReference>
<dbReference type="RefSeq" id="WP_229687944.1">
    <property type="nucleotide sequence ID" value="NZ_BMIB01000004.1"/>
</dbReference>
<feature type="compositionally biased region" description="Basic and acidic residues" evidence="5">
    <location>
        <begin position="17"/>
        <end position="49"/>
    </location>
</feature>
<dbReference type="EC" id="5.4.99.-" evidence="4"/>
<feature type="compositionally biased region" description="Basic and acidic residues" evidence="5">
    <location>
        <begin position="104"/>
        <end position="215"/>
    </location>
</feature>
<feature type="compositionally biased region" description="Basic and acidic residues" evidence="5">
    <location>
        <begin position="228"/>
        <end position="240"/>
    </location>
</feature>
<evidence type="ECO:0000313" key="8">
    <source>
        <dbReference type="Proteomes" id="UP000627292"/>
    </source>
</evidence>
<dbReference type="SUPFAM" id="SSF55120">
    <property type="entry name" value="Pseudouridine synthase"/>
    <property type="match status" value="1"/>
</dbReference>
<dbReference type="AlphaFoldDB" id="A0A917J108"/>
<dbReference type="InterPro" id="IPR020094">
    <property type="entry name" value="TruA/RsuA/RluB/E/F_N"/>
</dbReference>
<evidence type="ECO:0000256" key="4">
    <source>
        <dbReference type="RuleBase" id="RU003887"/>
    </source>
</evidence>
<dbReference type="GO" id="GO:0003723">
    <property type="term" value="F:RNA binding"/>
    <property type="evidence" value="ECO:0007669"/>
    <property type="project" value="UniProtKB-KW"/>
</dbReference>
<dbReference type="InterPro" id="IPR006145">
    <property type="entry name" value="PsdUridine_synth_RsuA/RluA"/>
</dbReference>
<feature type="compositionally biased region" description="Low complexity" evidence="5">
    <location>
        <begin position="256"/>
        <end position="265"/>
    </location>
</feature>
<dbReference type="InterPro" id="IPR020103">
    <property type="entry name" value="PsdUridine_synth_cat_dom_sf"/>
</dbReference>
<dbReference type="InterPro" id="IPR002942">
    <property type="entry name" value="S4_RNA-bd"/>
</dbReference>
<dbReference type="CDD" id="cd02870">
    <property type="entry name" value="PseudoU_synth_RsuA_like"/>
    <property type="match status" value="1"/>
</dbReference>
<dbReference type="SMART" id="SM00363">
    <property type="entry name" value="S4"/>
    <property type="match status" value="1"/>
</dbReference>
<feature type="compositionally biased region" description="Basic and acidic residues" evidence="5">
    <location>
        <begin position="77"/>
        <end position="91"/>
    </location>
</feature>
<dbReference type="GO" id="GO:0000455">
    <property type="term" value="P:enzyme-directed rRNA pseudouridine synthesis"/>
    <property type="evidence" value="ECO:0007669"/>
    <property type="project" value="UniProtKB-ARBA"/>
</dbReference>
<keyword evidence="8" id="KW-1185">Reference proteome</keyword>
<dbReference type="GO" id="GO:0120159">
    <property type="term" value="F:rRNA pseudouridine synthase activity"/>
    <property type="evidence" value="ECO:0007669"/>
    <property type="project" value="UniProtKB-ARBA"/>
</dbReference>
<evidence type="ECO:0000256" key="3">
    <source>
        <dbReference type="PROSITE-ProRule" id="PRU00182"/>
    </source>
</evidence>
<evidence type="ECO:0000256" key="1">
    <source>
        <dbReference type="ARBA" id="ARBA00008348"/>
    </source>
</evidence>
<gene>
    <name evidence="7" type="ORF">GCM10011379_41210</name>
</gene>
<dbReference type="Gene3D" id="3.30.70.1560">
    <property type="entry name" value="Alpha-L RNA-binding motif"/>
    <property type="match status" value="1"/>
</dbReference>
<dbReference type="InterPro" id="IPR042092">
    <property type="entry name" value="PsdUridine_s_RsuA/RluB/E/F_cat"/>
</dbReference>
<evidence type="ECO:0000259" key="6">
    <source>
        <dbReference type="SMART" id="SM00363"/>
    </source>
</evidence>
<keyword evidence="3" id="KW-0694">RNA-binding</keyword>
<feature type="compositionally biased region" description="Polar residues" evidence="5">
    <location>
        <begin position="65"/>
        <end position="76"/>
    </location>
</feature>
<dbReference type="InterPro" id="IPR050343">
    <property type="entry name" value="RsuA_PseudoU_synthase"/>
</dbReference>
<comment type="caution">
    <text evidence="7">The sequence shown here is derived from an EMBL/GenBank/DDBJ whole genome shotgun (WGS) entry which is preliminary data.</text>
</comment>
<feature type="compositionally biased region" description="Basic and acidic residues" evidence="5">
    <location>
        <begin position="1"/>
        <end position="10"/>
    </location>
</feature>
<reference evidence="7" key="2">
    <citation type="submission" date="2020-09" db="EMBL/GenBank/DDBJ databases">
        <authorList>
            <person name="Sun Q."/>
            <person name="Zhou Y."/>
        </authorList>
    </citation>
    <scope>NUCLEOTIDE SEQUENCE</scope>
    <source>
        <strain evidence="7">CGMCC 1.15290</strain>
    </source>
</reference>
<dbReference type="Pfam" id="PF00849">
    <property type="entry name" value="PseudoU_synth_2"/>
    <property type="match status" value="1"/>
</dbReference>
<comment type="similarity">
    <text evidence="1 4">Belongs to the pseudouridine synthase RsuA family.</text>
</comment>
<evidence type="ECO:0000256" key="5">
    <source>
        <dbReference type="SAM" id="MobiDB-lite"/>
    </source>
</evidence>
<feature type="domain" description="RNA-binding S4" evidence="6">
    <location>
        <begin position="277"/>
        <end position="337"/>
    </location>
</feature>
<dbReference type="PROSITE" id="PS01149">
    <property type="entry name" value="PSI_RSU"/>
    <property type="match status" value="1"/>
</dbReference>
<dbReference type="NCBIfam" id="TIGR00093">
    <property type="entry name" value="pseudouridine synthase"/>
    <property type="match status" value="1"/>
</dbReference>
<organism evidence="7 8">
    <name type="scientific">Filimonas zeae</name>
    <dbReference type="NCBI Taxonomy" id="1737353"/>
    <lineage>
        <taxon>Bacteria</taxon>
        <taxon>Pseudomonadati</taxon>
        <taxon>Bacteroidota</taxon>
        <taxon>Chitinophagia</taxon>
        <taxon>Chitinophagales</taxon>
        <taxon>Chitinophagaceae</taxon>
        <taxon>Filimonas</taxon>
    </lineage>
</organism>
<dbReference type="PANTHER" id="PTHR47683:SF2">
    <property type="entry name" value="RNA-BINDING S4 DOMAIN-CONTAINING PROTEIN"/>
    <property type="match status" value="1"/>
</dbReference>
<dbReference type="Gene3D" id="3.10.290.10">
    <property type="entry name" value="RNA-binding S4 domain"/>
    <property type="match status" value="1"/>
</dbReference>
<dbReference type="CDD" id="cd00165">
    <property type="entry name" value="S4"/>
    <property type="match status" value="1"/>
</dbReference>
<protein>
    <recommendedName>
        <fullName evidence="4">Pseudouridine synthase</fullName>
        <ecNumber evidence="4">5.4.99.-</ecNumber>
    </recommendedName>
</protein>
<name>A0A917J108_9BACT</name>
<dbReference type="EMBL" id="BMIB01000004">
    <property type="protein sequence ID" value="GGH76411.1"/>
    <property type="molecule type" value="Genomic_DNA"/>
</dbReference>
<evidence type="ECO:0000313" key="7">
    <source>
        <dbReference type="EMBL" id="GGH76411.1"/>
    </source>
</evidence>
<dbReference type="PROSITE" id="PS50889">
    <property type="entry name" value="S4"/>
    <property type="match status" value="1"/>
</dbReference>
<dbReference type="Pfam" id="PF01479">
    <property type="entry name" value="S4"/>
    <property type="match status" value="1"/>
</dbReference>
<dbReference type="InterPro" id="IPR036986">
    <property type="entry name" value="S4_RNA-bd_sf"/>
</dbReference>
<accession>A0A917J108</accession>
<sequence>MSKKPFDKFINKNSGAKKKESIRQDKRQIKAELKARGEEMNRQNEDKYRTVTSSNRRKPADDSENQSFRSKSQSPDSRGRKPKADADDFKAGKRGASRSAENSGYKRKDDKAGGAYDRKGDKAEGGYKGKADKADKPYARKDDKAGGYKAREGKSDNAYDRKSDKAEGYKGREERADSYFDRKDEKAGNARSRRDDSTGNESRGPKEASSDNEGSKRKRIPISGANADRNEKPASRERRFQAAPSWDEEPRPVSKATAARTAPAADVKAAYDENAPMPLNKYIAHSGICGRREAADLVKEGHVVVNGSKILEPGFKVTASDKVTIKGKQLFLQKNLVYVLLNKPKDFLTTAKDPQGRKTVLDLVKGATQERIFPVGRLDRNTTGVLLLTNDGELAQKLTHPSFEIKKIYEVKLDKPVLKKDLDAIVSGIELEDGFIQADTVGYADSKDKSIVGIEIHSGRNRIVRRIFEHLGYDVKNLDRVLFANLTKKNVDRGKWRLLSEKEVRLLKYMNQSFVKKKEKKDAAK</sequence>
<dbReference type="PANTHER" id="PTHR47683">
    <property type="entry name" value="PSEUDOURIDINE SYNTHASE FAMILY PROTEIN-RELATED"/>
    <property type="match status" value="1"/>
</dbReference>